<dbReference type="Gene3D" id="3.30.750.24">
    <property type="entry name" value="STAS domain"/>
    <property type="match status" value="1"/>
</dbReference>
<feature type="domain" description="STAS" evidence="1">
    <location>
        <begin position="1"/>
        <end position="102"/>
    </location>
</feature>
<dbReference type="SUPFAM" id="SSF52091">
    <property type="entry name" value="SpoIIaa-like"/>
    <property type="match status" value="1"/>
</dbReference>
<evidence type="ECO:0000313" key="3">
    <source>
        <dbReference type="Proteomes" id="UP000532936"/>
    </source>
</evidence>
<gene>
    <name evidence="2" type="ORF">GGR11_002780</name>
</gene>
<dbReference type="EMBL" id="JACIDA010000002">
    <property type="protein sequence ID" value="MBB3873227.1"/>
    <property type="molecule type" value="Genomic_DNA"/>
</dbReference>
<dbReference type="InterPro" id="IPR058548">
    <property type="entry name" value="MlaB-like_STAS"/>
</dbReference>
<proteinExistence type="predicted"/>
<dbReference type="RefSeq" id="WP_183197778.1">
    <property type="nucleotide sequence ID" value="NZ_JACIDA010000002.1"/>
</dbReference>
<name>A0A7W6A6T9_9CAUL</name>
<comment type="caution">
    <text evidence="2">The sequence shown here is derived from an EMBL/GenBank/DDBJ whole genome shotgun (WGS) entry which is preliminary data.</text>
</comment>
<accession>A0A7W6A6T9</accession>
<protein>
    <submittedName>
        <fullName evidence="2">Anti-anti-sigma regulatory factor</fullName>
    </submittedName>
</protein>
<dbReference type="Proteomes" id="UP000532936">
    <property type="component" value="Unassembled WGS sequence"/>
</dbReference>
<dbReference type="PROSITE" id="PS50801">
    <property type="entry name" value="STAS"/>
    <property type="match status" value="1"/>
</dbReference>
<dbReference type="Pfam" id="PF13466">
    <property type="entry name" value="STAS_2"/>
    <property type="match status" value="1"/>
</dbReference>
<reference evidence="2 3" key="1">
    <citation type="submission" date="2020-08" db="EMBL/GenBank/DDBJ databases">
        <title>Genomic Encyclopedia of Type Strains, Phase IV (KMG-IV): sequencing the most valuable type-strain genomes for metagenomic binning, comparative biology and taxonomic classification.</title>
        <authorList>
            <person name="Goeker M."/>
        </authorList>
    </citation>
    <scope>NUCLEOTIDE SEQUENCE [LARGE SCALE GENOMIC DNA]</scope>
    <source>
        <strain evidence="2 3">DSM 14878</strain>
    </source>
</reference>
<dbReference type="InterPro" id="IPR002645">
    <property type="entry name" value="STAS_dom"/>
</dbReference>
<dbReference type="AlphaFoldDB" id="A0A7W6A6T9"/>
<organism evidence="2 3">
    <name type="scientific">Brevundimonas mediterranea</name>
    <dbReference type="NCBI Taxonomy" id="74329"/>
    <lineage>
        <taxon>Bacteria</taxon>
        <taxon>Pseudomonadati</taxon>
        <taxon>Pseudomonadota</taxon>
        <taxon>Alphaproteobacteria</taxon>
        <taxon>Caulobacterales</taxon>
        <taxon>Caulobacteraceae</taxon>
        <taxon>Brevundimonas</taxon>
    </lineage>
</organism>
<evidence type="ECO:0000259" key="1">
    <source>
        <dbReference type="PROSITE" id="PS50801"/>
    </source>
</evidence>
<evidence type="ECO:0000313" key="2">
    <source>
        <dbReference type="EMBL" id="MBB3873227.1"/>
    </source>
</evidence>
<sequence length="102" mass="11228">MTKRVLIDAALVVKNVVVLRQAILDAFEEDDTISLDLADEQPVDLCGLQLIESARRQARAVGKTLVLERPATEFRPVLDAAGFLTDATADDLQFWLHQGPAQ</sequence>
<dbReference type="InterPro" id="IPR036513">
    <property type="entry name" value="STAS_dom_sf"/>
</dbReference>